<evidence type="ECO:0000259" key="7">
    <source>
        <dbReference type="Pfam" id="PF00814"/>
    </source>
</evidence>
<accession>A0A401JFL3</accession>
<dbReference type="OrthoDB" id="9809995at2"/>
<name>A0A401JFL3_9PROT</name>
<dbReference type="EMBL" id="BGOW01000019">
    <property type="protein sequence ID" value="GBL46410.1"/>
    <property type="molecule type" value="Genomic_DNA"/>
</dbReference>
<dbReference type="GO" id="GO:0005829">
    <property type="term" value="C:cytosol"/>
    <property type="evidence" value="ECO:0007669"/>
    <property type="project" value="TreeGrafter"/>
</dbReference>
<evidence type="ECO:0000256" key="4">
    <source>
        <dbReference type="ARBA" id="ARBA00022490"/>
    </source>
</evidence>
<dbReference type="AlphaFoldDB" id="A0A401JFL3"/>
<dbReference type="SUPFAM" id="SSF53067">
    <property type="entry name" value="Actin-like ATPase domain"/>
    <property type="match status" value="2"/>
</dbReference>
<protein>
    <recommendedName>
        <fullName evidence="3">tRNA threonylcarbamoyladenosine biosynthesis protein TsaB</fullName>
    </recommendedName>
    <alternativeName>
        <fullName evidence="6">t(6)A37 threonylcarbamoyladenosine biosynthesis protein TsaB</fullName>
    </alternativeName>
</protein>
<keyword evidence="9" id="KW-1185">Reference proteome</keyword>
<keyword evidence="5" id="KW-0819">tRNA processing</keyword>
<dbReference type="FunFam" id="3.30.420.40:FF:000097">
    <property type="entry name" value="tRNA threonylcarbamoyladenosine biosynthesis protein TsaB"/>
    <property type="match status" value="1"/>
</dbReference>
<dbReference type="Pfam" id="PF00814">
    <property type="entry name" value="TsaD"/>
    <property type="match status" value="1"/>
</dbReference>
<dbReference type="PANTHER" id="PTHR11735">
    <property type="entry name" value="TRNA N6-ADENOSINE THREONYLCARBAMOYLTRANSFERASE"/>
    <property type="match status" value="1"/>
</dbReference>
<dbReference type="Proteomes" id="UP000286806">
    <property type="component" value="Unassembled WGS sequence"/>
</dbReference>
<dbReference type="InterPro" id="IPR022496">
    <property type="entry name" value="T6A_TsaB"/>
</dbReference>
<dbReference type="InterPro" id="IPR043129">
    <property type="entry name" value="ATPase_NBD"/>
</dbReference>
<dbReference type="Gene3D" id="3.30.420.40">
    <property type="match status" value="2"/>
</dbReference>
<evidence type="ECO:0000256" key="3">
    <source>
        <dbReference type="ARBA" id="ARBA00019012"/>
    </source>
</evidence>
<gene>
    <name evidence="8" type="ORF">SFMTTN_2223</name>
</gene>
<feature type="domain" description="Gcp-like" evidence="7">
    <location>
        <begin position="30"/>
        <end position="217"/>
    </location>
</feature>
<reference evidence="8 9" key="1">
    <citation type="journal article" date="2019" name="Front. Microbiol.">
        <title>Genomes of Neutrophilic Sulfur-Oxidizing Chemolithoautotrophs Representing 9 Proteobacterial Species From 8 Genera.</title>
        <authorList>
            <person name="Watanabe T."/>
            <person name="Kojima H."/>
            <person name="Umezawa K."/>
            <person name="Hori C."/>
            <person name="Takasuka T.E."/>
            <person name="Kato Y."/>
            <person name="Fukui M."/>
        </authorList>
    </citation>
    <scope>NUCLEOTIDE SEQUENCE [LARGE SCALE GENOMIC DNA]</scope>
    <source>
        <strain evidence="8 9">TTN</strain>
    </source>
</reference>
<dbReference type="RefSeq" id="WP_124705196.1">
    <property type="nucleotide sequence ID" value="NZ_BGOW01000019.1"/>
</dbReference>
<dbReference type="GO" id="GO:0002949">
    <property type="term" value="P:tRNA threonylcarbamoyladenosine modification"/>
    <property type="evidence" value="ECO:0007669"/>
    <property type="project" value="InterPro"/>
</dbReference>
<dbReference type="CDD" id="cd24032">
    <property type="entry name" value="ASKHA_NBD_TsaB"/>
    <property type="match status" value="1"/>
</dbReference>
<sequence length="223" mass="23848">MRILAFDTSTEYCTAALWLDGTLTYREIHAGQTHSQLLLPMCQDLLAEADVSLAQLDGIAFGAGPGSFTGLRIACAVAQGLAFGADVPVLGVSTLLALAEASGAERVIACLDARMGEVYHAVYRREECDWVTDSEPQLCAPQQVPAMAGLDWCGCGSGFKAYAEVLQARYADALVNIRPELYPHAREIAHLAAPHIQAGQGMAAELAAPLYIRDKVALKICER</sequence>
<comment type="caution">
    <text evidence="8">The sequence shown here is derived from an EMBL/GenBank/DDBJ whole genome shotgun (WGS) entry which is preliminary data.</text>
</comment>
<dbReference type="PANTHER" id="PTHR11735:SF11">
    <property type="entry name" value="TRNA THREONYLCARBAMOYLADENOSINE BIOSYNTHESIS PROTEIN TSAB"/>
    <property type="match status" value="1"/>
</dbReference>
<evidence type="ECO:0000256" key="6">
    <source>
        <dbReference type="ARBA" id="ARBA00032446"/>
    </source>
</evidence>
<dbReference type="NCBIfam" id="TIGR03725">
    <property type="entry name" value="T6A_YeaZ"/>
    <property type="match status" value="1"/>
</dbReference>
<proteinExistence type="inferred from homology"/>
<evidence type="ECO:0000313" key="8">
    <source>
        <dbReference type="EMBL" id="GBL46410.1"/>
    </source>
</evidence>
<keyword evidence="4" id="KW-0963">Cytoplasm</keyword>
<comment type="subcellular location">
    <subcellularLocation>
        <location evidence="1">Cytoplasm</location>
    </subcellularLocation>
</comment>
<evidence type="ECO:0000256" key="1">
    <source>
        <dbReference type="ARBA" id="ARBA00004496"/>
    </source>
</evidence>
<comment type="similarity">
    <text evidence="2">Belongs to the KAE1 / TsaD family. TsaB subfamily.</text>
</comment>
<organism evidence="8 9">
    <name type="scientific">Sulfuriferula multivorans</name>
    <dbReference type="NCBI Taxonomy" id="1559896"/>
    <lineage>
        <taxon>Bacteria</taxon>
        <taxon>Pseudomonadati</taxon>
        <taxon>Pseudomonadota</taxon>
        <taxon>Betaproteobacteria</taxon>
        <taxon>Nitrosomonadales</taxon>
        <taxon>Sulfuricellaceae</taxon>
        <taxon>Sulfuriferula</taxon>
    </lineage>
</organism>
<dbReference type="InterPro" id="IPR000905">
    <property type="entry name" value="Gcp-like_dom"/>
</dbReference>
<evidence type="ECO:0000313" key="9">
    <source>
        <dbReference type="Proteomes" id="UP000286806"/>
    </source>
</evidence>
<evidence type="ECO:0000256" key="5">
    <source>
        <dbReference type="ARBA" id="ARBA00022694"/>
    </source>
</evidence>
<evidence type="ECO:0000256" key="2">
    <source>
        <dbReference type="ARBA" id="ARBA00010493"/>
    </source>
</evidence>